<evidence type="ECO:0000256" key="1">
    <source>
        <dbReference type="SAM" id="Phobius"/>
    </source>
</evidence>
<feature type="transmembrane region" description="Helical" evidence="1">
    <location>
        <begin position="21"/>
        <end position="42"/>
    </location>
</feature>
<feature type="transmembrane region" description="Helical" evidence="1">
    <location>
        <begin position="148"/>
        <end position="170"/>
    </location>
</feature>
<feature type="transmembrane region" description="Helical" evidence="1">
    <location>
        <begin position="68"/>
        <end position="89"/>
    </location>
</feature>
<dbReference type="GO" id="GO:0140359">
    <property type="term" value="F:ABC-type transporter activity"/>
    <property type="evidence" value="ECO:0007669"/>
    <property type="project" value="InterPro"/>
</dbReference>
<keyword evidence="1" id="KW-1133">Transmembrane helix</keyword>
<feature type="transmembrane region" description="Helical" evidence="1">
    <location>
        <begin position="182"/>
        <end position="202"/>
    </location>
</feature>
<organism evidence="2 3">
    <name type="scientific">Salipaludibacillus agaradhaerens</name>
    <name type="common">Bacillus agaradhaerens</name>
    <dbReference type="NCBI Taxonomy" id="76935"/>
    <lineage>
        <taxon>Bacteria</taxon>
        <taxon>Bacillati</taxon>
        <taxon>Bacillota</taxon>
        <taxon>Bacilli</taxon>
        <taxon>Bacillales</taxon>
        <taxon>Bacillaceae</taxon>
    </lineage>
</organism>
<evidence type="ECO:0000313" key="3">
    <source>
        <dbReference type="Proteomes" id="UP001057753"/>
    </source>
</evidence>
<accession>A0A9Q4AZ21</accession>
<dbReference type="AlphaFoldDB" id="A0A9Q4AZ21"/>
<evidence type="ECO:0000313" key="2">
    <source>
        <dbReference type="EMBL" id="MCR6095289.1"/>
    </source>
</evidence>
<dbReference type="EMBL" id="JABXYM010000001">
    <property type="protein sequence ID" value="MCR6095289.1"/>
    <property type="molecule type" value="Genomic_DNA"/>
</dbReference>
<sequence>MKIWWVLFKKEMSEAARNFKWMWLPIVFILLGIMQPVTSYYLPDMLEQFGDLPEGALLEIPLPSGAEVLAGTFGQFSQIGLLVLVLAFMGTISNEKNMGTHVMVLVKPVSFRSYILAKWLHILVIASCSFAVGYMAAIYYTFHLIEQVPFLNIVYAGLIYFLWLIFHLTLMVSLSALSKSTAFVAFMTLATAAVLTLLSSYIPNAMRWSPGILTTHSQAVLQSGTPDSYFWLSISMTVLVTVFLLIASTHLFNKKELTKSTS</sequence>
<comment type="caution">
    <text evidence="2">The sequence shown here is derived from an EMBL/GenBank/DDBJ whole genome shotgun (WGS) entry which is preliminary data.</text>
</comment>
<dbReference type="RefSeq" id="WP_257819984.1">
    <property type="nucleotide sequence ID" value="NZ_JABXYM010000001.1"/>
</dbReference>
<keyword evidence="3" id="KW-1185">Reference proteome</keyword>
<feature type="transmembrane region" description="Helical" evidence="1">
    <location>
        <begin position="119"/>
        <end position="142"/>
    </location>
</feature>
<feature type="transmembrane region" description="Helical" evidence="1">
    <location>
        <begin position="229"/>
        <end position="252"/>
    </location>
</feature>
<keyword evidence="1" id="KW-0812">Transmembrane</keyword>
<proteinExistence type="predicted"/>
<dbReference type="PANTHER" id="PTHR43471">
    <property type="entry name" value="ABC TRANSPORTER PERMEASE"/>
    <property type="match status" value="1"/>
</dbReference>
<dbReference type="GO" id="GO:0005886">
    <property type="term" value="C:plasma membrane"/>
    <property type="evidence" value="ECO:0007669"/>
    <property type="project" value="UniProtKB-SubCell"/>
</dbReference>
<keyword evidence="1" id="KW-0472">Membrane</keyword>
<dbReference type="Pfam" id="PF12679">
    <property type="entry name" value="ABC2_membrane_2"/>
    <property type="match status" value="1"/>
</dbReference>
<name>A0A9Q4AZ21_SALAG</name>
<dbReference type="Proteomes" id="UP001057753">
    <property type="component" value="Unassembled WGS sequence"/>
</dbReference>
<protein>
    <submittedName>
        <fullName evidence="2">ABC transporter permease subunit</fullName>
    </submittedName>
</protein>
<reference evidence="2" key="1">
    <citation type="submission" date="2020-06" db="EMBL/GenBank/DDBJ databases">
        <title>Insight into the genomes of haloalkaliphilic bacilli from Kenyan soda lakes.</title>
        <authorList>
            <person name="Mwirichia R."/>
            <person name="Villamizar G.C."/>
            <person name="Poehlein A."/>
            <person name="Mugweru J."/>
            <person name="Kipnyargis A."/>
            <person name="Kiplimo D."/>
            <person name="Orwa P."/>
            <person name="Daniel R."/>
        </authorList>
    </citation>
    <scope>NUCLEOTIDE SEQUENCE</scope>
    <source>
        <strain evidence="2">B1096_S55</strain>
    </source>
</reference>
<gene>
    <name evidence="2" type="ORF">HXA33_01920</name>
</gene>